<organism evidence="1 2">
    <name type="scientific">Moraxella lacunata</name>
    <dbReference type="NCBI Taxonomy" id="477"/>
    <lineage>
        <taxon>Bacteria</taxon>
        <taxon>Pseudomonadati</taxon>
        <taxon>Pseudomonadota</taxon>
        <taxon>Gammaproteobacteria</taxon>
        <taxon>Moraxellales</taxon>
        <taxon>Moraxellaceae</taxon>
        <taxon>Moraxella</taxon>
    </lineage>
</organism>
<dbReference type="AlphaFoldDB" id="A0A1B8Q522"/>
<protein>
    <recommendedName>
        <fullName evidence="3">NERD domain-containing protein</fullName>
    </recommendedName>
</protein>
<proteinExistence type="predicted"/>
<dbReference type="RefSeq" id="WP_065274014.1">
    <property type="nucleotide sequence ID" value="NZ_JARDJM010000020.1"/>
</dbReference>
<name>A0A1B8Q522_MORLA</name>
<comment type="caution">
    <text evidence="1">The sequence shown here is derived from an EMBL/GenBank/DDBJ whole genome shotgun (WGS) entry which is preliminary data.</text>
</comment>
<evidence type="ECO:0008006" key="3">
    <source>
        <dbReference type="Google" id="ProtNLM"/>
    </source>
</evidence>
<evidence type="ECO:0000313" key="2">
    <source>
        <dbReference type="Proteomes" id="UP000092607"/>
    </source>
</evidence>
<accession>A0A1B8Q522</accession>
<sequence length="195" mass="23494">MIDIENILKQLAKKRPVFHSEADFQHALAWEIQMCYPNANIRIEKPYLIDGRPFYIDLIVEIDDKIIAIELKYKTKKFEFELNGENFSLRNHGAQNWGRYHFVNDIVRLEKLMEKFEISQGYAIFLTNDIYYQSKPKDNTDYFDFGLQNEKILSGTLKWKDEKKIDKTLQLKNDYLLNWQQYEPTYQFQYLIVKV</sequence>
<reference evidence="1 2" key="1">
    <citation type="submission" date="2016-06" db="EMBL/GenBank/DDBJ databases">
        <title>Draft genome of Moraxella lacunata CCUG 57757A.</title>
        <authorList>
            <person name="Salva-Serra F."/>
            <person name="Engstrom-Jakobsson H."/>
            <person name="Thorell K."/>
            <person name="Gonzales-Siles L."/>
            <person name="Karlsson R."/>
            <person name="Boulund F."/>
            <person name="Engstrand L."/>
            <person name="Kristiansson E."/>
            <person name="Moore E."/>
        </authorList>
    </citation>
    <scope>NUCLEOTIDE SEQUENCE [LARGE SCALE GENOMIC DNA]</scope>
    <source>
        <strain evidence="1 2">CCUG 57757A</strain>
    </source>
</reference>
<evidence type="ECO:0000313" key="1">
    <source>
        <dbReference type="EMBL" id="OBX64861.1"/>
    </source>
</evidence>
<gene>
    <name evidence="1" type="ORF">A9309_03800</name>
</gene>
<dbReference type="OrthoDB" id="2817390at2"/>
<dbReference type="EMBL" id="LZMS01000038">
    <property type="protein sequence ID" value="OBX64861.1"/>
    <property type="molecule type" value="Genomic_DNA"/>
</dbReference>
<dbReference type="Proteomes" id="UP000092607">
    <property type="component" value="Unassembled WGS sequence"/>
</dbReference>